<dbReference type="InterPro" id="IPR019734">
    <property type="entry name" value="TPR_rpt"/>
</dbReference>
<evidence type="ECO:0000259" key="3">
    <source>
        <dbReference type="Pfam" id="PF13229"/>
    </source>
</evidence>
<dbReference type="InterPro" id="IPR006626">
    <property type="entry name" value="PbH1"/>
</dbReference>
<evidence type="ECO:0000313" key="4">
    <source>
        <dbReference type="EMBL" id="CAD8586641.1"/>
    </source>
</evidence>
<dbReference type="PANTHER" id="PTHR22990:SF15">
    <property type="entry name" value="F-BOX ONLY PROTEIN 10"/>
    <property type="match status" value="1"/>
</dbReference>
<dbReference type="Gene3D" id="2.160.20.10">
    <property type="entry name" value="Single-stranded right-handed beta-helix, Pectin lyase-like"/>
    <property type="match status" value="1"/>
</dbReference>
<proteinExistence type="predicted"/>
<reference evidence="4" key="1">
    <citation type="submission" date="2021-01" db="EMBL/GenBank/DDBJ databases">
        <authorList>
            <person name="Corre E."/>
            <person name="Pelletier E."/>
            <person name="Niang G."/>
            <person name="Scheremetjew M."/>
            <person name="Finn R."/>
            <person name="Kale V."/>
            <person name="Holt S."/>
            <person name="Cochrane G."/>
            <person name="Meng A."/>
            <person name="Brown T."/>
            <person name="Cohen L."/>
        </authorList>
    </citation>
    <scope>NUCLEOTIDE SEQUENCE</scope>
    <source>
        <strain evidence="4">Clade-D-RCC2572</strain>
    </source>
</reference>
<feature type="compositionally biased region" description="Basic and acidic residues" evidence="2">
    <location>
        <begin position="18"/>
        <end position="37"/>
    </location>
</feature>
<dbReference type="SUPFAM" id="SSF48452">
    <property type="entry name" value="TPR-like"/>
    <property type="match status" value="1"/>
</dbReference>
<dbReference type="InterPro" id="IPR051550">
    <property type="entry name" value="SCF-Subunits/Alg-Epimerases"/>
</dbReference>
<dbReference type="SMART" id="SM00710">
    <property type="entry name" value="PbH1"/>
    <property type="match status" value="5"/>
</dbReference>
<feature type="region of interest" description="Disordered" evidence="2">
    <location>
        <begin position="1"/>
        <end position="59"/>
    </location>
</feature>
<dbReference type="Gene3D" id="1.25.40.10">
    <property type="entry name" value="Tetratricopeptide repeat domain"/>
    <property type="match status" value="1"/>
</dbReference>
<dbReference type="AlphaFoldDB" id="A0A7S0KPJ3"/>
<name>A0A7S0KPJ3_9CHLO</name>
<dbReference type="GO" id="GO:0006511">
    <property type="term" value="P:ubiquitin-dependent protein catabolic process"/>
    <property type="evidence" value="ECO:0007669"/>
    <property type="project" value="TreeGrafter"/>
</dbReference>
<dbReference type="InterPro" id="IPR039448">
    <property type="entry name" value="Beta_helix"/>
</dbReference>
<gene>
    <name evidence="4" type="ORF">OMED0929_LOCUS6046</name>
</gene>
<keyword evidence="1" id="KW-0677">Repeat</keyword>
<dbReference type="InterPro" id="IPR011990">
    <property type="entry name" value="TPR-like_helical_dom_sf"/>
</dbReference>
<accession>A0A7S0KPJ3</accession>
<dbReference type="PANTHER" id="PTHR22990">
    <property type="entry name" value="F-BOX ONLY PROTEIN"/>
    <property type="match status" value="1"/>
</dbReference>
<dbReference type="SMART" id="SM00028">
    <property type="entry name" value="TPR"/>
    <property type="match status" value="2"/>
</dbReference>
<feature type="domain" description="Right handed beta helix" evidence="3">
    <location>
        <begin position="367"/>
        <end position="508"/>
    </location>
</feature>
<dbReference type="SUPFAM" id="SSF51126">
    <property type="entry name" value="Pectin lyase-like"/>
    <property type="match status" value="1"/>
</dbReference>
<sequence>MMTHRERMARARGVTLKSQRDASAKATYEEAMTREPRTPPPRAPSAEEGDARREDDEATAMELTLVDTYAKEARRTPVEMIDESTAAAKLRKRGNAAMRVGDFALAQATYAEALDAADDDDANMRAVLFCNRALAYHKMDEYEAAICDAKCAEELAPAWSKPKRRLAEACARLGSYALATAYARQGESLELAEKNFSKSFRDVLDDIAIAAAEDGSIAGFDGRLIFVRSAGEDAWLGKEAPTNAAFDELEEEAVDPMFARGSGGDNGDGVLNKPIHAKSLRDAVDIAHDGDRILLLRGAHNGLGEVVEINKRVIIRGEGALRDAVVDCRNNSPLFRIKRSCVIQNLDIDFTGFSESVRVLGDERVKPLIENCIIKSSGGDGIVLGGQAAPTFRNCIITGKKSCVRVYAKAAPTLIDCNITAADLQGVLAMKTSRVILHGCAIQANKEDGLVAMESANVVLTKCLVQDNLGPGIDVSQNAKAVLTDCDIDANVGGLWLWDDATAHATRCSMNGGKSHAVLIDTNARANCRACDILGTVHASETAMRAVRGQDTTVREADVPTTLPRELAGAFKFDPCAFTRKQ</sequence>
<dbReference type="InterPro" id="IPR011050">
    <property type="entry name" value="Pectin_lyase_fold/virulence"/>
</dbReference>
<evidence type="ECO:0000256" key="2">
    <source>
        <dbReference type="SAM" id="MobiDB-lite"/>
    </source>
</evidence>
<dbReference type="Pfam" id="PF13229">
    <property type="entry name" value="Beta_helix"/>
    <property type="match status" value="1"/>
</dbReference>
<dbReference type="EMBL" id="HBEW01007157">
    <property type="protein sequence ID" value="CAD8586641.1"/>
    <property type="molecule type" value="Transcribed_RNA"/>
</dbReference>
<protein>
    <recommendedName>
        <fullName evidence="3">Right handed beta helix domain-containing protein</fullName>
    </recommendedName>
</protein>
<organism evidence="4">
    <name type="scientific">Ostreococcus mediterraneus</name>
    <dbReference type="NCBI Taxonomy" id="1486918"/>
    <lineage>
        <taxon>Eukaryota</taxon>
        <taxon>Viridiplantae</taxon>
        <taxon>Chlorophyta</taxon>
        <taxon>Mamiellophyceae</taxon>
        <taxon>Mamiellales</taxon>
        <taxon>Bathycoccaceae</taxon>
        <taxon>Ostreococcus</taxon>
    </lineage>
</organism>
<evidence type="ECO:0000256" key="1">
    <source>
        <dbReference type="ARBA" id="ARBA00022737"/>
    </source>
</evidence>
<dbReference type="InterPro" id="IPR012334">
    <property type="entry name" value="Pectin_lyas_fold"/>
</dbReference>